<name>A0A1Q2LFP9_9HELI</name>
<accession>A0A1Q2LFP9</accession>
<dbReference type="EMBL" id="CP019645">
    <property type="protein sequence ID" value="AQQ59249.1"/>
    <property type="molecule type" value="Genomic_DNA"/>
</dbReference>
<dbReference type="AlphaFoldDB" id="A0A1Q2LFP9"/>
<reference evidence="1 2" key="1">
    <citation type="submission" date="2017-02" db="EMBL/GenBank/DDBJ databases">
        <title>Whole genome sequencing of Helicobacter bilis strain AAQJH.</title>
        <authorList>
            <person name="Conlan S."/>
            <person name="Thomas P.J."/>
            <person name="Mullikin J."/>
            <person name="Palmore T.N."/>
            <person name="Frank K.M."/>
            <person name="Segre J.A."/>
        </authorList>
    </citation>
    <scope>NUCLEOTIDE SEQUENCE [LARGE SCALE GENOMIC DNA]</scope>
    <source>
        <strain evidence="1 2">AAQJH</strain>
    </source>
</reference>
<organism evidence="1 2">
    <name type="scientific">Helicobacter bilis</name>
    <dbReference type="NCBI Taxonomy" id="37372"/>
    <lineage>
        <taxon>Bacteria</taxon>
        <taxon>Pseudomonadati</taxon>
        <taxon>Campylobacterota</taxon>
        <taxon>Epsilonproteobacteria</taxon>
        <taxon>Campylobacterales</taxon>
        <taxon>Helicobacteraceae</taxon>
        <taxon>Helicobacter</taxon>
    </lineage>
</organism>
<dbReference type="Proteomes" id="UP000188298">
    <property type="component" value="Chromosome"/>
</dbReference>
<evidence type="ECO:0000313" key="1">
    <source>
        <dbReference type="EMBL" id="AQQ59249.1"/>
    </source>
</evidence>
<protein>
    <submittedName>
        <fullName evidence="1">Uncharacterized protein</fullName>
    </submittedName>
</protein>
<gene>
    <name evidence="1" type="ORF">XJ32_03080</name>
</gene>
<proteinExistence type="predicted"/>
<evidence type="ECO:0000313" key="2">
    <source>
        <dbReference type="Proteomes" id="UP000188298"/>
    </source>
</evidence>
<sequence>MDNIDIKFIHTQEDLLKIIQEHSKNAKTIKFYCSNFESYHNNKTIDFEFRFVRHLLDLASQKINIEVFSYNSLDIKNIIAQSSQKTYYLEHNLKISDVQIDNSICVHNMQTAESSILFNFVKSLCDKLSGKNIKSLSKAIDEFANQNNSCKDLIDSINDNFKEPFIEKVKQFSELEHLNNATYLENSLDIAFDELNQSIQKIYEGGNSQMYKEIVNFFFSIVDIFSIKKIFAKGNLLFLGADTLFEGGKTLDNILEWRDSKYSYAILSPIIKLLIQDIAPIITLFENQILHNTLIIDNKILIDFSGLNTQADELQATLKQDLGVCLQLKNQTLPSFRDNAKLVFHSKKANNAIGICGKGEIRKFLQHQMSVSSNRFAYIESPFFNSTELVRLIKEKEEQSKKETDASKQGFNYLIISNAPYKHNAGLNTTLINKLNNKISYDNLAPKKITNDTLHPKHNKNYNEVVDYSKYQITIQATKEKAYVLNLSPFVHIDKAQYKGYKDSYDEYLRLKRQDSAPSYLEMGSLAFLRFSADNNAMQKVKSYQYIQSFFKQPKDKKEIVEKEEQYFQESIACLQKYINSIILTQGISYGMQTGLPYETTIKKQSYSALEVLLLALSYYVIKNFYGKIKTDTQALYNLSTWGYECIEIEGERINMLPTNSYIETLDKNIPLCFSAKQKGNDKEVFCIEEFVLAMEKSEQNKALSKEEQQTLDILFTYTESNDNAKEDDVMLQHIENNLHEIDNKLSQIKQDQKQKPQINNQKILEDILEDFVKAYFPFSAILFNFSGINMAYKLTKTLLHSHFSKNLSALLIEEFGLLYIATILNSNDKKFYVSQQKSNKHRANARMKQIKKKAFIQLTRIHKTRAFEVITLGDITNNSGMKRLEDALRKNLEKEYANIKDRQQKEVAINKAINREIFKQKGLFARDFIANTFKDFAKGLPQAIALNIFNQTFITEYEKSKKEFERLQFLKLSYKYNYPYALERDGGVYYPMIVNNTFLSFNFYDMIIGGKLKTGGLGELDALFYHLSNTSSNQVSNYLLQKLLGYILLDELRGVSKDKNYYISDIDFFANGTNKASLDILKNKKELYKLRDEKRLQEFRKLDENPKGEKAIDCYNTCIDILSDIANGNINTNRKNNKYHAKYRELLEKLNIIGHNNVKALYVGVNKKGLDSDKKYPLPANNKQPSMQNNQTIQQSNRPKLIGRLATTIVMEDGLWIG</sequence>
<dbReference type="KEGG" id="hbl:XJ32_03080"/>